<dbReference type="Proteomes" id="UP000199412">
    <property type="component" value="Unassembled WGS sequence"/>
</dbReference>
<sequence>MARSKTKMMRRLAVELETIRLVPHYSLGWDAAGAARALAFARRWFSPHHDAIAKAARLLSSVTAAPDAGWFPGLYGPDTTAHAFGHRPNLFGFRALEPHYTTILGAFMQPGTVPRRIARARARVFIESVVAAARIDLPVEARPAPGAAVTVKSEARVAEGHSERLDLLFVWRAGGQPWALGIEVKFGGYKPSEGQLAAYDALIVRSAGGVTDRTCRVLLTTRAVDEGRRNGWAPLRWRTLLRHWETAITADGDADPTFASFRAALWQKALPE</sequence>
<organism evidence="1 2">
    <name type="scientific">Rhodospira trueperi</name>
    <dbReference type="NCBI Taxonomy" id="69960"/>
    <lineage>
        <taxon>Bacteria</taxon>
        <taxon>Pseudomonadati</taxon>
        <taxon>Pseudomonadota</taxon>
        <taxon>Alphaproteobacteria</taxon>
        <taxon>Rhodospirillales</taxon>
        <taxon>Rhodospirillaceae</taxon>
        <taxon>Rhodospira</taxon>
    </lineage>
</organism>
<evidence type="ECO:0000313" key="2">
    <source>
        <dbReference type="Proteomes" id="UP000199412"/>
    </source>
</evidence>
<keyword evidence="2" id="KW-1185">Reference proteome</keyword>
<name>A0A1G7HKF2_9PROT</name>
<proteinExistence type="predicted"/>
<protein>
    <submittedName>
        <fullName evidence="1">Uncharacterized protein</fullName>
    </submittedName>
</protein>
<dbReference type="EMBL" id="FNAP01000022">
    <property type="protein sequence ID" value="SDF00925.1"/>
    <property type="molecule type" value="Genomic_DNA"/>
</dbReference>
<reference evidence="1 2" key="1">
    <citation type="submission" date="2016-10" db="EMBL/GenBank/DDBJ databases">
        <authorList>
            <person name="de Groot N.N."/>
        </authorList>
    </citation>
    <scope>NUCLEOTIDE SEQUENCE [LARGE SCALE GENOMIC DNA]</scope>
    <source>
        <strain evidence="1 2">ATCC 700224</strain>
    </source>
</reference>
<dbReference type="AlphaFoldDB" id="A0A1G7HKF2"/>
<accession>A0A1G7HKF2</accession>
<dbReference type="RefSeq" id="WP_092788010.1">
    <property type="nucleotide sequence ID" value="NZ_FNAP01000022.1"/>
</dbReference>
<evidence type="ECO:0000313" key="1">
    <source>
        <dbReference type="EMBL" id="SDF00925.1"/>
    </source>
</evidence>
<dbReference type="STRING" id="69960.SAMN05421720_12218"/>
<gene>
    <name evidence="1" type="ORF">SAMN05421720_12218</name>
</gene>